<reference evidence="2 3" key="1">
    <citation type="submission" date="2023-08" db="EMBL/GenBank/DDBJ databases">
        <title>Black Yeasts Isolated from many extreme environments.</title>
        <authorList>
            <person name="Coleine C."/>
            <person name="Stajich J.E."/>
            <person name="Selbmann L."/>
        </authorList>
    </citation>
    <scope>NUCLEOTIDE SEQUENCE [LARGE SCALE GENOMIC DNA]</scope>
    <source>
        <strain evidence="2 3">CCFEE 5885</strain>
    </source>
</reference>
<organism evidence="2 3">
    <name type="scientific">Lithohypha guttulata</name>
    <dbReference type="NCBI Taxonomy" id="1690604"/>
    <lineage>
        <taxon>Eukaryota</taxon>
        <taxon>Fungi</taxon>
        <taxon>Dikarya</taxon>
        <taxon>Ascomycota</taxon>
        <taxon>Pezizomycotina</taxon>
        <taxon>Eurotiomycetes</taxon>
        <taxon>Chaetothyriomycetidae</taxon>
        <taxon>Chaetothyriales</taxon>
        <taxon>Trichomeriaceae</taxon>
        <taxon>Lithohypha</taxon>
    </lineage>
</organism>
<comment type="caution">
    <text evidence="2">The sequence shown here is derived from an EMBL/GenBank/DDBJ whole genome shotgun (WGS) entry which is preliminary data.</text>
</comment>
<evidence type="ECO:0000256" key="1">
    <source>
        <dbReference type="SAM" id="SignalP"/>
    </source>
</evidence>
<feature type="chain" id="PRO_5045908402" evidence="1">
    <location>
        <begin position="18"/>
        <end position="190"/>
    </location>
</feature>
<keyword evidence="1" id="KW-0732">Signal</keyword>
<dbReference type="EMBL" id="JAVRRG010000053">
    <property type="protein sequence ID" value="KAK5092701.1"/>
    <property type="molecule type" value="Genomic_DNA"/>
</dbReference>
<proteinExistence type="predicted"/>
<sequence length="190" mass="19124">MQFSALVIAAISTAASAQSAANVGDQAYVGAYVTSVPSMTMQATPAVSTVSPAVVSTISPAVVSTLVPAVATTVVPGVGTTVSGGSTILTTTATDYPPSLAAAYHIAYISAMSSVSSKSAAAAAESKALKDQKHMIADELEEACNDVGQCERRVDRALKGKWPNAADNLQVQFTAVAVGFIALGGAFVLI</sequence>
<name>A0ABR0KAC9_9EURO</name>
<gene>
    <name evidence="2" type="ORF">LTR24_004893</name>
</gene>
<feature type="signal peptide" evidence="1">
    <location>
        <begin position="1"/>
        <end position="17"/>
    </location>
</feature>
<keyword evidence="3" id="KW-1185">Reference proteome</keyword>
<evidence type="ECO:0000313" key="3">
    <source>
        <dbReference type="Proteomes" id="UP001345013"/>
    </source>
</evidence>
<evidence type="ECO:0000313" key="2">
    <source>
        <dbReference type="EMBL" id="KAK5092701.1"/>
    </source>
</evidence>
<dbReference type="Proteomes" id="UP001345013">
    <property type="component" value="Unassembled WGS sequence"/>
</dbReference>
<protein>
    <submittedName>
        <fullName evidence="2">Uncharacterized protein</fullName>
    </submittedName>
</protein>
<accession>A0ABR0KAC9</accession>